<dbReference type="EMBL" id="CM029042">
    <property type="protein sequence ID" value="KAG2616937.1"/>
    <property type="molecule type" value="Genomic_DNA"/>
</dbReference>
<accession>A0A8T0U3Q1</accession>
<reference evidence="1" key="1">
    <citation type="submission" date="2020-05" db="EMBL/GenBank/DDBJ databases">
        <title>WGS assembly of Panicum virgatum.</title>
        <authorList>
            <person name="Lovell J.T."/>
            <person name="Jenkins J."/>
            <person name="Shu S."/>
            <person name="Juenger T.E."/>
            <person name="Schmutz J."/>
        </authorList>
    </citation>
    <scope>NUCLEOTIDE SEQUENCE</scope>
    <source>
        <strain evidence="1">AP13</strain>
    </source>
</reference>
<protein>
    <submittedName>
        <fullName evidence="1">Uncharacterized protein</fullName>
    </submittedName>
</protein>
<comment type="caution">
    <text evidence="1">The sequence shown here is derived from an EMBL/GenBank/DDBJ whole genome shotgun (WGS) entry which is preliminary data.</text>
</comment>
<gene>
    <name evidence="1" type="ORF">PVAP13_3NG177415</name>
</gene>
<dbReference type="Proteomes" id="UP000823388">
    <property type="component" value="Chromosome 3N"/>
</dbReference>
<evidence type="ECO:0000313" key="2">
    <source>
        <dbReference type="Proteomes" id="UP000823388"/>
    </source>
</evidence>
<sequence>MSILCLACVRHKFPYLPGPNCEVFPLPRFAPPGSRLRRSPLFAAPSAASSQPGQRVAGLQTRLRLRKDAAAERSGPHIGAFPVQQRRRRSSELVVAGRGGLAEEATLPPASCDESWRQRWKWGWELELPLQRKAIIGLEGRGTRLERERSGVSNSCP</sequence>
<organism evidence="1 2">
    <name type="scientific">Panicum virgatum</name>
    <name type="common">Blackwell switchgrass</name>
    <dbReference type="NCBI Taxonomy" id="38727"/>
    <lineage>
        <taxon>Eukaryota</taxon>
        <taxon>Viridiplantae</taxon>
        <taxon>Streptophyta</taxon>
        <taxon>Embryophyta</taxon>
        <taxon>Tracheophyta</taxon>
        <taxon>Spermatophyta</taxon>
        <taxon>Magnoliopsida</taxon>
        <taxon>Liliopsida</taxon>
        <taxon>Poales</taxon>
        <taxon>Poaceae</taxon>
        <taxon>PACMAD clade</taxon>
        <taxon>Panicoideae</taxon>
        <taxon>Panicodae</taxon>
        <taxon>Paniceae</taxon>
        <taxon>Panicinae</taxon>
        <taxon>Panicum</taxon>
        <taxon>Panicum sect. Hiantes</taxon>
    </lineage>
</organism>
<dbReference type="AlphaFoldDB" id="A0A8T0U3Q1"/>
<evidence type="ECO:0000313" key="1">
    <source>
        <dbReference type="EMBL" id="KAG2616937.1"/>
    </source>
</evidence>
<name>A0A8T0U3Q1_PANVG</name>
<keyword evidence="2" id="KW-1185">Reference proteome</keyword>
<proteinExistence type="predicted"/>